<feature type="compositionally biased region" description="Polar residues" evidence="1">
    <location>
        <begin position="1"/>
        <end position="10"/>
    </location>
</feature>
<proteinExistence type="predicted"/>
<evidence type="ECO:0000256" key="1">
    <source>
        <dbReference type="SAM" id="MobiDB-lite"/>
    </source>
</evidence>
<gene>
    <name evidence="2" type="ORF">WJX84_011147</name>
</gene>
<keyword evidence="3" id="KW-1185">Reference proteome</keyword>
<name>A0AAW1TEQ3_9CHLO</name>
<sequence>MPRAISQGSCPQPLPDEISGGPRPSHSQPASIAHLPSSGPSSHPATSGNPGPAALSQPPRHAGMPSSGPASTAPPGPHRSHPSGLAGSSLPQATGQPARPPGMKPAQPEAPAKRSRVPGQRYHVRKRVALATPANSCEMPLEQLLQLQASDPANLNPCLTQLISDSKRMYEGLMRMRGARQQDACSLSDDLEGLAVELYRNGQGPVVPLPAGSTRRAHNIYSGKLVIRKFLNGDEELGMEEVPGYINSVRTGSFVVVSLISSTLEEVERFGGRVEEVYTQVSTGKHFAMVRKFQDRKQLLKQATKMQQALMAVECLGMSGRVLIPLRRIVGPWDIPYPRFGVIDWYNQCRIVGLTVPWARNIAREGFTERMIRKRSNCDVDAVVIIPQEAFTALFVHSELGEPTRDHAARGVQQVRIPMQKFMAARLDLFIHAEWPEFPSVTSRTSGYLCDLTINTDIKLRFTPRVPDSPSSGLPDGSLRVRFSFTRGNPQQEPHLLMATTLPEPVGLDAVHPGLSIQRPA</sequence>
<feature type="compositionally biased region" description="Polar residues" evidence="1">
    <location>
        <begin position="38"/>
        <end position="49"/>
    </location>
</feature>
<feature type="compositionally biased region" description="Low complexity" evidence="1">
    <location>
        <begin position="62"/>
        <end position="71"/>
    </location>
</feature>
<feature type="region of interest" description="Disordered" evidence="1">
    <location>
        <begin position="1"/>
        <end position="123"/>
    </location>
</feature>
<dbReference type="AlphaFoldDB" id="A0AAW1TEQ3"/>
<dbReference type="EMBL" id="JALJOV010000098">
    <property type="protein sequence ID" value="KAK9867273.1"/>
    <property type="molecule type" value="Genomic_DNA"/>
</dbReference>
<comment type="caution">
    <text evidence="2">The sequence shown here is derived from an EMBL/GenBank/DDBJ whole genome shotgun (WGS) entry which is preliminary data.</text>
</comment>
<protein>
    <submittedName>
        <fullName evidence="2">Uncharacterized protein</fullName>
    </submittedName>
</protein>
<accession>A0AAW1TEQ3</accession>
<organism evidence="2 3">
    <name type="scientific">Apatococcus fuscideae</name>
    <dbReference type="NCBI Taxonomy" id="2026836"/>
    <lineage>
        <taxon>Eukaryota</taxon>
        <taxon>Viridiplantae</taxon>
        <taxon>Chlorophyta</taxon>
        <taxon>core chlorophytes</taxon>
        <taxon>Trebouxiophyceae</taxon>
        <taxon>Chlorellales</taxon>
        <taxon>Chlorellaceae</taxon>
        <taxon>Apatococcus</taxon>
    </lineage>
</organism>
<evidence type="ECO:0000313" key="3">
    <source>
        <dbReference type="Proteomes" id="UP001485043"/>
    </source>
</evidence>
<reference evidence="2 3" key="1">
    <citation type="journal article" date="2024" name="Nat. Commun.">
        <title>Phylogenomics reveals the evolutionary origins of lichenization in chlorophyte algae.</title>
        <authorList>
            <person name="Puginier C."/>
            <person name="Libourel C."/>
            <person name="Otte J."/>
            <person name="Skaloud P."/>
            <person name="Haon M."/>
            <person name="Grisel S."/>
            <person name="Petersen M."/>
            <person name="Berrin J.G."/>
            <person name="Delaux P.M."/>
            <person name="Dal Grande F."/>
            <person name="Keller J."/>
        </authorList>
    </citation>
    <scope>NUCLEOTIDE SEQUENCE [LARGE SCALE GENOMIC DNA]</scope>
    <source>
        <strain evidence="2 3">SAG 2523</strain>
    </source>
</reference>
<evidence type="ECO:0000313" key="2">
    <source>
        <dbReference type="EMBL" id="KAK9867273.1"/>
    </source>
</evidence>
<dbReference type="Proteomes" id="UP001485043">
    <property type="component" value="Unassembled WGS sequence"/>
</dbReference>